<dbReference type="PROSITE" id="PS00133">
    <property type="entry name" value="CARBOXYPEPT_ZN_2"/>
    <property type="match status" value="1"/>
</dbReference>
<feature type="signal peptide" evidence="10">
    <location>
        <begin position="1"/>
        <end position="22"/>
    </location>
</feature>
<keyword evidence="5" id="KW-0479">Metal-binding</keyword>
<dbReference type="InterPro" id="IPR057246">
    <property type="entry name" value="CARBOXYPEPT_ZN_1"/>
</dbReference>
<dbReference type="CDD" id="cd11308">
    <property type="entry name" value="Peptidase_M14NE-CP-C_like"/>
    <property type="match status" value="1"/>
</dbReference>
<dbReference type="FunFam" id="3.40.630.10:FF:000020">
    <property type="entry name" value="Carboxypeptidase D"/>
    <property type="match status" value="1"/>
</dbReference>
<comment type="caution">
    <text evidence="12">The sequence shown here is derived from an EMBL/GenBank/DDBJ whole genome shotgun (WGS) entry which is preliminary data.</text>
</comment>
<evidence type="ECO:0000256" key="8">
    <source>
        <dbReference type="ARBA" id="ARBA00023180"/>
    </source>
</evidence>
<keyword evidence="13" id="KW-1185">Reference proteome</keyword>
<dbReference type="PANTHER" id="PTHR11532:SF57">
    <property type="entry name" value="CARBOXYPEPTIDASE D, B"/>
    <property type="match status" value="1"/>
</dbReference>
<dbReference type="AlphaFoldDB" id="A0AAV3Y0M6"/>
<keyword evidence="10" id="KW-0732">Signal</keyword>
<dbReference type="Proteomes" id="UP000735302">
    <property type="component" value="Unassembled WGS sequence"/>
</dbReference>
<evidence type="ECO:0000256" key="9">
    <source>
        <dbReference type="PROSITE-ProRule" id="PRU01379"/>
    </source>
</evidence>
<dbReference type="SUPFAM" id="SSF53187">
    <property type="entry name" value="Zn-dependent exopeptidases"/>
    <property type="match status" value="1"/>
</dbReference>
<dbReference type="Gene3D" id="2.60.40.1120">
    <property type="entry name" value="Carboxypeptidase-like, regulatory domain"/>
    <property type="match status" value="1"/>
</dbReference>
<keyword evidence="3 12" id="KW-0121">Carboxypeptidase</keyword>
<dbReference type="Gene3D" id="3.40.630.10">
    <property type="entry name" value="Zn peptidases"/>
    <property type="match status" value="1"/>
</dbReference>
<dbReference type="PROSITE" id="PS00132">
    <property type="entry name" value="CARBOXYPEPT_ZN_1"/>
    <property type="match status" value="1"/>
</dbReference>
<dbReference type="PROSITE" id="PS52035">
    <property type="entry name" value="PEPTIDASE_M14"/>
    <property type="match status" value="1"/>
</dbReference>
<name>A0AAV3Y0M6_9GAST</name>
<evidence type="ECO:0000256" key="4">
    <source>
        <dbReference type="ARBA" id="ARBA00022670"/>
    </source>
</evidence>
<gene>
    <name evidence="12" type="ORF">PoB_000240300</name>
</gene>
<keyword evidence="4" id="KW-0645">Protease</keyword>
<keyword evidence="8" id="KW-0325">Glycoprotein</keyword>
<evidence type="ECO:0000256" key="6">
    <source>
        <dbReference type="ARBA" id="ARBA00022801"/>
    </source>
</evidence>
<feature type="active site" description="Proton donor/acceptor" evidence="9">
    <location>
        <position position="296"/>
    </location>
</feature>
<dbReference type="Pfam" id="PF13620">
    <property type="entry name" value="CarboxypepD_reg"/>
    <property type="match status" value="1"/>
</dbReference>
<dbReference type="GO" id="GO:0016485">
    <property type="term" value="P:protein processing"/>
    <property type="evidence" value="ECO:0007669"/>
    <property type="project" value="TreeGrafter"/>
</dbReference>
<dbReference type="InterPro" id="IPR008969">
    <property type="entry name" value="CarboxyPept-like_regulatory"/>
</dbReference>
<keyword evidence="6" id="KW-0378">Hydrolase</keyword>
<sequence length="408" mass="45296">MARIFLCIVLVYGLSLLHLAVSASIHRQNQRGNGYRDHVDVEAYLENLERRFPNLSKLYDIGHSVQGRRLLVLQISSNVTQRQLLKPAFKYVANMHGNEAVGRELMLNLASYLLVNYRTDPRVKALVDNTDIHLMPSMNPDGFAVSREGDCDSLSGRYNANGVDLNRNFPEQFSSPDEALTPEPETSAVMKWLSREPNFVLSANFHGGALVANYPFDSSSQAFQSGFYSASPDDKIFTSLAKTYASVHPTMPLGHQCQGTDHFPNGITNGAHWYNVKGGMQDYSYLHSNTFAITLEVSCCKYPQANKLDSYWNANKESMLSLIEKTHSGVRGTITSSATGAPIAGASVHVYNIDHEIRSSDWGEYWRLLTAGPHILTFSAPGYIKTTIYVVVTANEPLTKHISLDPKA</sequence>
<organism evidence="12 13">
    <name type="scientific">Plakobranchus ocellatus</name>
    <dbReference type="NCBI Taxonomy" id="259542"/>
    <lineage>
        <taxon>Eukaryota</taxon>
        <taxon>Metazoa</taxon>
        <taxon>Spiralia</taxon>
        <taxon>Lophotrochozoa</taxon>
        <taxon>Mollusca</taxon>
        <taxon>Gastropoda</taxon>
        <taxon>Heterobranchia</taxon>
        <taxon>Euthyneura</taxon>
        <taxon>Panpulmonata</taxon>
        <taxon>Sacoglossa</taxon>
        <taxon>Placobranchoidea</taxon>
        <taxon>Plakobranchidae</taxon>
        <taxon>Plakobranchus</taxon>
    </lineage>
</organism>
<evidence type="ECO:0000256" key="10">
    <source>
        <dbReference type="SAM" id="SignalP"/>
    </source>
</evidence>
<dbReference type="InterPro" id="IPR050753">
    <property type="entry name" value="Peptidase_M14_domain"/>
</dbReference>
<dbReference type="InterPro" id="IPR000834">
    <property type="entry name" value="Peptidase_M14"/>
</dbReference>
<protein>
    <submittedName>
        <fullName evidence="12">Carboxypeptidase d</fullName>
    </submittedName>
</protein>
<dbReference type="GO" id="GO:0006518">
    <property type="term" value="P:peptide metabolic process"/>
    <property type="evidence" value="ECO:0007669"/>
    <property type="project" value="TreeGrafter"/>
</dbReference>
<evidence type="ECO:0000256" key="5">
    <source>
        <dbReference type="ARBA" id="ARBA00022723"/>
    </source>
</evidence>
<comment type="similarity">
    <text evidence="2 9">Belongs to the peptidase M14 family.</text>
</comment>
<dbReference type="PANTHER" id="PTHR11532">
    <property type="entry name" value="PROTEASE M14 CARBOXYPEPTIDASE"/>
    <property type="match status" value="1"/>
</dbReference>
<evidence type="ECO:0000313" key="12">
    <source>
        <dbReference type="EMBL" id="GFN75897.1"/>
    </source>
</evidence>
<dbReference type="SMART" id="SM00631">
    <property type="entry name" value="Zn_pept"/>
    <property type="match status" value="1"/>
</dbReference>
<evidence type="ECO:0000256" key="1">
    <source>
        <dbReference type="ARBA" id="ARBA00001947"/>
    </source>
</evidence>
<evidence type="ECO:0000256" key="3">
    <source>
        <dbReference type="ARBA" id="ARBA00022645"/>
    </source>
</evidence>
<accession>A0AAV3Y0M6</accession>
<feature type="domain" description="Peptidase M14" evidence="11">
    <location>
        <begin position="34"/>
        <end position="326"/>
    </location>
</feature>
<evidence type="ECO:0000313" key="13">
    <source>
        <dbReference type="Proteomes" id="UP000735302"/>
    </source>
</evidence>
<reference evidence="12 13" key="1">
    <citation type="journal article" date="2021" name="Elife">
        <title>Chloroplast acquisition without the gene transfer in kleptoplastic sea slugs, Plakobranchus ocellatus.</title>
        <authorList>
            <person name="Maeda T."/>
            <person name="Takahashi S."/>
            <person name="Yoshida T."/>
            <person name="Shimamura S."/>
            <person name="Takaki Y."/>
            <person name="Nagai Y."/>
            <person name="Toyoda A."/>
            <person name="Suzuki Y."/>
            <person name="Arimoto A."/>
            <person name="Ishii H."/>
            <person name="Satoh N."/>
            <person name="Nishiyama T."/>
            <person name="Hasebe M."/>
            <person name="Maruyama T."/>
            <person name="Minagawa J."/>
            <person name="Obokata J."/>
            <person name="Shigenobu S."/>
        </authorList>
    </citation>
    <scope>NUCLEOTIDE SEQUENCE [LARGE SCALE GENOMIC DNA]</scope>
</reference>
<dbReference type="InterPro" id="IPR057247">
    <property type="entry name" value="CARBOXYPEPT_ZN_2"/>
</dbReference>
<evidence type="ECO:0000259" key="11">
    <source>
        <dbReference type="PROSITE" id="PS52035"/>
    </source>
</evidence>
<feature type="chain" id="PRO_5043618465" evidence="10">
    <location>
        <begin position="23"/>
        <end position="408"/>
    </location>
</feature>
<dbReference type="GO" id="GO:0004181">
    <property type="term" value="F:metallocarboxypeptidase activity"/>
    <property type="evidence" value="ECO:0007669"/>
    <property type="project" value="InterPro"/>
</dbReference>
<dbReference type="PRINTS" id="PR00765">
    <property type="entry name" value="CRBOXYPTASEA"/>
</dbReference>
<dbReference type="GO" id="GO:0005615">
    <property type="term" value="C:extracellular space"/>
    <property type="evidence" value="ECO:0007669"/>
    <property type="project" value="TreeGrafter"/>
</dbReference>
<evidence type="ECO:0000256" key="2">
    <source>
        <dbReference type="ARBA" id="ARBA00005988"/>
    </source>
</evidence>
<dbReference type="Pfam" id="PF00246">
    <property type="entry name" value="Peptidase_M14"/>
    <property type="match status" value="1"/>
</dbReference>
<dbReference type="SUPFAM" id="SSF49464">
    <property type="entry name" value="Carboxypeptidase regulatory domain-like"/>
    <property type="match status" value="1"/>
</dbReference>
<proteinExistence type="inferred from homology"/>
<comment type="cofactor">
    <cofactor evidence="1">
        <name>Zn(2+)</name>
        <dbReference type="ChEBI" id="CHEBI:29105"/>
    </cofactor>
</comment>
<evidence type="ECO:0000256" key="7">
    <source>
        <dbReference type="ARBA" id="ARBA00022833"/>
    </source>
</evidence>
<dbReference type="GO" id="GO:0008270">
    <property type="term" value="F:zinc ion binding"/>
    <property type="evidence" value="ECO:0007669"/>
    <property type="project" value="InterPro"/>
</dbReference>
<keyword evidence="7" id="KW-0862">Zinc</keyword>
<dbReference type="EMBL" id="BLXT01000300">
    <property type="protein sequence ID" value="GFN75897.1"/>
    <property type="molecule type" value="Genomic_DNA"/>
</dbReference>